<organism evidence="1">
    <name type="scientific">Arundo donax</name>
    <name type="common">Giant reed</name>
    <name type="synonym">Donax arundinaceus</name>
    <dbReference type="NCBI Taxonomy" id="35708"/>
    <lineage>
        <taxon>Eukaryota</taxon>
        <taxon>Viridiplantae</taxon>
        <taxon>Streptophyta</taxon>
        <taxon>Embryophyta</taxon>
        <taxon>Tracheophyta</taxon>
        <taxon>Spermatophyta</taxon>
        <taxon>Magnoliopsida</taxon>
        <taxon>Liliopsida</taxon>
        <taxon>Poales</taxon>
        <taxon>Poaceae</taxon>
        <taxon>PACMAD clade</taxon>
        <taxon>Arundinoideae</taxon>
        <taxon>Arundineae</taxon>
        <taxon>Arundo</taxon>
    </lineage>
</organism>
<evidence type="ECO:0000313" key="1">
    <source>
        <dbReference type="EMBL" id="JAD36690.1"/>
    </source>
</evidence>
<accession>A0A0A8ZIY7</accession>
<dbReference type="EMBL" id="GBRH01261205">
    <property type="protein sequence ID" value="JAD36690.1"/>
    <property type="molecule type" value="Transcribed_RNA"/>
</dbReference>
<dbReference type="AlphaFoldDB" id="A0A0A8ZIY7"/>
<reference evidence="1" key="1">
    <citation type="submission" date="2014-09" db="EMBL/GenBank/DDBJ databases">
        <authorList>
            <person name="Magalhaes I.L.F."/>
            <person name="Oliveira U."/>
            <person name="Santos F.R."/>
            <person name="Vidigal T.H.D.A."/>
            <person name="Brescovit A.D."/>
            <person name="Santos A.J."/>
        </authorList>
    </citation>
    <scope>NUCLEOTIDE SEQUENCE</scope>
    <source>
        <tissue evidence="1">Shoot tissue taken approximately 20 cm above the soil surface</tissue>
    </source>
</reference>
<sequence length="50" mass="5868">MYRIWVASKCSMLHFIMKRSVSLDCFCLDLQAPQLLIPRISYVDPQLCFS</sequence>
<protein>
    <submittedName>
        <fullName evidence="1">Uncharacterized protein</fullName>
    </submittedName>
</protein>
<reference evidence="1" key="2">
    <citation type="journal article" date="2015" name="Data Brief">
        <title>Shoot transcriptome of the giant reed, Arundo donax.</title>
        <authorList>
            <person name="Barrero R.A."/>
            <person name="Guerrero F.D."/>
            <person name="Moolhuijzen P."/>
            <person name="Goolsby J.A."/>
            <person name="Tidwell J."/>
            <person name="Bellgard S.E."/>
            <person name="Bellgard M.I."/>
        </authorList>
    </citation>
    <scope>NUCLEOTIDE SEQUENCE</scope>
    <source>
        <tissue evidence="1">Shoot tissue taken approximately 20 cm above the soil surface</tissue>
    </source>
</reference>
<name>A0A0A8ZIY7_ARUDO</name>
<proteinExistence type="predicted"/>